<protein>
    <submittedName>
        <fullName evidence="2">Uncharacterized protein</fullName>
    </submittedName>
</protein>
<dbReference type="EMBL" id="JBHSIS010000017">
    <property type="protein sequence ID" value="MFC4857258.1"/>
    <property type="molecule type" value="Genomic_DNA"/>
</dbReference>
<comment type="caution">
    <text evidence="2">The sequence shown here is derived from an EMBL/GenBank/DDBJ whole genome shotgun (WGS) entry which is preliminary data.</text>
</comment>
<organism evidence="2 3">
    <name type="scientific">Actinophytocola glycyrrhizae</name>
    <dbReference type="NCBI Taxonomy" id="2044873"/>
    <lineage>
        <taxon>Bacteria</taxon>
        <taxon>Bacillati</taxon>
        <taxon>Actinomycetota</taxon>
        <taxon>Actinomycetes</taxon>
        <taxon>Pseudonocardiales</taxon>
        <taxon>Pseudonocardiaceae</taxon>
    </lineage>
</organism>
<dbReference type="Proteomes" id="UP001595859">
    <property type="component" value="Unassembled WGS sequence"/>
</dbReference>
<evidence type="ECO:0000313" key="3">
    <source>
        <dbReference type="Proteomes" id="UP001595859"/>
    </source>
</evidence>
<name>A0ABV9S6C3_9PSEU</name>
<proteinExistence type="predicted"/>
<sequence>MAGRSAWLWPLAVAVTVSVTGIAVNIATELKTSGLAWASVVVATVAGGVVTFGAQSATSGTRVFRPAVALGVVGCVAAVVLGTFAVAGAADTAAEQGAAGPERVVQDTASYELVSSDGFCPTGDKVDLDTAQSGHGGQTQLGDYLGECRVEGGLAELILEQDEVHGPGNAPLFSVPRAGAAIGYDECRAAVDASERLRSRLFLDELRNGDTFCAVTDEGRVARISVLDVSVASKARLTIAFVTWG</sequence>
<keyword evidence="1" id="KW-0812">Transmembrane</keyword>
<feature type="transmembrane region" description="Helical" evidence="1">
    <location>
        <begin position="34"/>
        <end position="54"/>
    </location>
</feature>
<keyword evidence="1" id="KW-0472">Membrane</keyword>
<gene>
    <name evidence="2" type="ORF">ACFPCV_27495</name>
</gene>
<evidence type="ECO:0000313" key="2">
    <source>
        <dbReference type="EMBL" id="MFC4857258.1"/>
    </source>
</evidence>
<feature type="transmembrane region" description="Helical" evidence="1">
    <location>
        <begin position="66"/>
        <end position="87"/>
    </location>
</feature>
<evidence type="ECO:0000256" key="1">
    <source>
        <dbReference type="SAM" id="Phobius"/>
    </source>
</evidence>
<dbReference type="RefSeq" id="WP_378059246.1">
    <property type="nucleotide sequence ID" value="NZ_JBHSIS010000017.1"/>
</dbReference>
<keyword evidence="1" id="KW-1133">Transmembrane helix</keyword>
<feature type="transmembrane region" description="Helical" evidence="1">
    <location>
        <begin position="7"/>
        <end position="28"/>
    </location>
</feature>
<keyword evidence="3" id="KW-1185">Reference proteome</keyword>
<accession>A0ABV9S6C3</accession>
<reference evidence="3" key="1">
    <citation type="journal article" date="2019" name="Int. J. Syst. Evol. Microbiol.">
        <title>The Global Catalogue of Microorganisms (GCM) 10K type strain sequencing project: providing services to taxonomists for standard genome sequencing and annotation.</title>
        <authorList>
            <consortium name="The Broad Institute Genomics Platform"/>
            <consortium name="The Broad Institute Genome Sequencing Center for Infectious Disease"/>
            <person name="Wu L."/>
            <person name="Ma J."/>
        </authorList>
    </citation>
    <scope>NUCLEOTIDE SEQUENCE [LARGE SCALE GENOMIC DNA]</scope>
    <source>
        <strain evidence="3">ZS-22-S1</strain>
    </source>
</reference>